<reference evidence="1 2" key="1">
    <citation type="journal article" date="2019" name="Nat. Microbiol.">
        <title>Mediterranean grassland soil C-N compound turnover is dependent on rainfall and depth, and is mediated by genomically divergent microorganisms.</title>
        <authorList>
            <person name="Diamond S."/>
            <person name="Andeer P.F."/>
            <person name="Li Z."/>
            <person name="Crits-Christoph A."/>
            <person name="Burstein D."/>
            <person name="Anantharaman K."/>
            <person name="Lane K.R."/>
            <person name="Thomas B.C."/>
            <person name="Pan C."/>
            <person name="Northen T.R."/>
            <person name="Banfield J.F."/>
        </authorList>
    </citation>
    <scope>NUCLEOTIDE SEQUENCE [LARGE SCALE GENOMIC DNA]</scope>
    <source>
        <strain evidence="1">WS_10</strain>
    </source>
</reference>
<name>A0A538U0C9_UNCEI</name>
<evidence type="ECO:0000313" key="1">
    <source>
        <dbReference type="EMBL" id="TMQ69332.1"/>
    </source>
</evidence>
<dbReference type="Proteomes" id="UP000319836">
    <property type="component" value="Unassembled WGS sequence"/>
</dbReference>
<proteinExistence type="predicted"/>
<dbReference type="AlphaFoldDB" id="A0A538U0C9"/>
<organism evidence="1 2">
    <name type="scientific">Eiseniibacteriota bacterium</name>
    <dbReference type="NCBI Taxonomy" id="2212470"/>
    <lineage>
        <taxon>Bacteria</taxon>
        <taxon>Candidatus Eiseniibacteriota</taxon>
    </lineage>
</organism>
<gene>
    <name evidence="1" type="ORF">E6K80_12035</name>
</gene>
<evidence type="ECO:0000313" key="2">
    <source>
        <dbReference type="Proteomes" id="UP000319836"/>
    </source>
</evidence>
<protein>
    <submittedName>
        <fullName evidence="1">Uncharacterized protein</fullName>
    </submittedName>
</protein>
<accession>A0A538U0C9</accession>
<dbReference type="EMBL" id="VBPA01000310">
    <property type="protein sequence ID" value="TMQ69332.1"/>
    <property type="molecule type" value="Genomic_DNA"/>
</dbReference>
<comment type="caution">
    <text evidence="1">The sequence shown here is derived from an EMBL/GenBank/DDBJ whole genome shotgun (WGS) entry which is preliminary data.</text>
</comment>
<sequence length="80" mass="8677">MMLLPGAALLAAAPSRAVTLRAAPRPARSARTTRSRAIEKGIAEQKANLAKQLKTLREFPLPSGSDPAFVFRPVAPRRMR</sequence>